<name>A0A645EDS4_9ZZZZ</name>
<organism evidence="1">
    <name type="scientific">bioreactor metagenome</name>
    <dbReference type="NCBI Taxonomy" id="1076179"/>
    <lineage>
        <taxon>unclassified sequences</taxon>
        <taxon>metagenomes</taxon>
        <taxon>ecological metagenomes</taxon>
    </lineage>
</organism>
<sequence>MGTTDLLASMDILPTKEVEEAVAAGEKVA</sequence>
<gene>
    <name evidence="1" type="ORF">SDC9_146777</name>
</gene>
<protein>
    <submittedName>
        <fullName evidence="1">Uncharacterized protein</fullName>
    </submittedName>
</protein>
<proteinExistence type="predicted"/>
<evidence type="ECO:0000313" key="1">
    <source>
        <dbReference type="EMBL" id="MPM99585.1"/>
    </source>
</evidence>
<reference evidence="1" key="1">
    <citation type="submission" date="2019-08" db="EMBL/GenBank/DDBJ databases">
        <authorList>
            <person name="Kucharzyk K."/>
            <person name="Murdoch R.W."/>
            <person name="Higgins S."/>
            <person name="Loffler F."/>
        </authorList>
    </citation>
    <scope>NUCLEOTIDE SEQUENCE</scope>
</reference>
<comment type="caution">
    <text evidence="1">The sequence shown here is derived from an EMBL/GenBank/DDBJ whole genome shotgun (WGS) entry which is preliminary data.</text>
</comment>
<accession>A0A645EDS4</accession>
<dbReference type="EMBL" id="VSSQ01045673">
    <property type="protein sequence ID" value="MPM99585.1"/>
    <property type="molecule type" value="Genomic_DNA"/>
</dbReference>
<dbReference type="AlphaFoldDB" id="A0A645EDS4"/>